<accession>A0ACC0VDW1</accession>
<gene>
    <name evidence="1" type="ORF">N3K66_000601</name>
</gene>
<organism evidence="1 2">
    <name type="scientific">Trichothecium roseum</name>
    <dbReference type="NCBI Taxonomy" id="47278"/>
    <lineage>
        <taxon>Eukaryota</taxon>
        <taxon>Fungi</taxon>
        <taxon>Dikarya</taxon>
        <taxon>Ascomycota</taxon>
        <taxon>Pezizomycotina</taxon>
        <taxon>Sordariomycetes</taxon>
        <taxon>Hypocreomycetidae</taxon>
        <taxon>Hypocreales</taxon>
        <taxon>Hypocreales incertae sedis</taxon>
        <taxon>Trichothecium</taxon>
    </lineage>
</organism>
<name>A0ACC0VDW1_9HYPO</name>
<keyword evidence="2" id="KW-1185">Reference proteome</keyword>
<dbReference type="Proteomes" id="UP001163324">
    <property type="component" value="Chromosome 1"/>
</dbReference>
<comment type="caution">
    <text evidence="1">The sequence shown here is derived from an EMBL/GenBank/DDBJ whole genome shotgun (WGS) entry which is preliminary data.</text>
</comment>
<proteinExistence type="predicted"/>
<dbReference type="EMBL" id="CM047940">
    <property type="protein sequence ID" value="KAI9904072.1"/>
    <property type="molecule type" value="Genomic_DNA"/>
</dbReference>
<protein>
    <submittedName>
        <fullName evidence="1">Uncharacterized protein</fullName>
    </submittedName>
</protein>
<evidence type="ECO:0000313" key="1">
    <source>
        <dbReference type="EMBL" id="KAI9904072.1"/>
    </source>
</evidence>
<sequence length="1273" mass="145364">MTQQESNAWWNCAIVTVQITGLPSEVQTRHIWEWFSGEGNIVMIDIFVSRQKERTATPMVASVKFDPPPKRAFWSQRQISLQSLNGHRGQRFRVCVGLEDCQWPTKTTSRSDPTRRYGTRIELNPTTLDFGTMISGSSMKIMKTFAKVENLPLKLELQTCSKFLTVHFPIGIQNDEGNIIETRSCKFTIAAAQMRQVYRVNCSTSEDVAFIIPLSEPPKFFWHAHHMTPKLFQDPRTWRDKDAWYRATDIAQDLQLPNSLPLALVNDIPDADYVEIGRWTTYRLVFKAGNDACSTKDLLNDFQLALEDINISVKEIEDFNLLGMEGSTMWSYFDRGPPATLVSALELLMTTPKIHLPFEVRYQLEVCVSRGILNDHTITKEFLNTLEGMNPTKARLLLEYFADRNQPVQDPMSIFKDEDAGAFYPNPKLPHYCAIVRKVVVTPTTMRFNTGNPETSNRVIRRFNHVQDRFLRVQFVEDESECGRIMGKPQNDALWKRVSRVLYSGIMVGGRHYEFLAFGSSQLRQSGAYFFCPTNHLSCDDIRNWMGQLDHIKVVAKYAARLGQCFSTTREIRYIQVPTITYIEDIERNGQCFTDGVGKISSFLASIVINEMDMDVVENPCAFQFRMGGCKGVMTVCPEVKGMEVQVRPSQEKFKADFNGLEIIRCSKFATATLNRQTITLLECLGVGKEAFMELLDIQMKQYEAALKNTKTAIELLSRFVDENGTTLILAELLKAEFRSEARNDPFVTNMLNLWRSWSLKLLKEKSRIMIEKSAFVLGVVDEKGVLNGFMKNIARGPKRDDTKLPEIFLQISDPLSQRRKRYRIIEGVCVVGRNPSLYPGDLQVVMAVDKPQLHHLRNVVVFPSTGDRPIPNMLSGGDLDGDDFFVIWDEKLIPKEWNHPAMNYTSPQPLVLDRDVEVDDMRDFFVKYMQNDVLPLVATSHLAIADKGGPKSKLCIQLAELHSQAVDYPKTGRPAEWGPMHQARTWPHFMEKKGRGYHSRKALGLIYDKVSRSRIEFEPNWNSDFDQRVLKRFELSDDILKEARKVKRLYDTAVRRMVAQHNLSNEFELWSGFAMSRPSIGTEYKRQEELGHEYDTLKQRFREMCYEKAGGSSADKIDIFVAAMYRVTEQELKIALYECDRGPLQEGDGNVVQPRRLIPRAMPLITFPWIFHWVLIRVALGSGHHPAKSLRAPNQIEAAHAKRVENEAKGGIEEEEKEEEDEEEGVGEAAGCSASDVANSDETEAEAAGVPDRHIEEATSFMDQFTTEETQD</sequence>
<evidence type="ECO:0000313" key="2">
    <source>
        <dbReference type="Proteomes" id="UP001163324"/>
    </source>
</evidence>
<reference evidence="1" key="1">
    <citation type="submission" date="2022-10" db="EMBL/GenBank/DDBJ databases">
        <title>Complete Genome of Trichothecium roseum strain YXFP-22015, a Plant Pathogen Isolated from Citrus.</title>
        <authorList>
            <person name="Wang Y."/>
            <person name="Zhu L."/>
        </authorList>
    </citation>
    <scope>NUCLEOTIDE SEQUENCE</scope>
    <source>
        <strain evidence="1">YXFP-22015</strain>
    </source>
</reference>